<evidence type="ECO:0000313" key="1">
    <source>
        <dbReference type="EMBL" id="CAI9152496.1"/>
    </source>
</evidence>
<gene>
    <name evidence="1" type="ORF">MRATA1EN1_LOCUS1458</name>
</gene>
<dbReference type="Proteomes" id="UP001176941">
    <property type="component" value="Chromosome 1"/>
</dbReference>
<organism evidence="1 2">
    <name type="scientific">Rangifer tarandus platyrhynchus</name>
    <name type="common">Svalbard reindeer</name>
    <dbReference type="NCBI Taxonomy" id="3082113"/>
    <lineage>
        <taxon>Eukaryota</taxon>
        <taxon>Metazoa</taxon>
        <taxon>Chordata</taxon>
        <taxon>Craniata</taxon>
        <taxon>Vertebrata</taxon>
        <taxon>Euteleostomi</taxon>
        <taxon>Mammalia</taxon>
        <taxon>Eutheria</taxon>
        <taxon>Laurasiatheria</taxon>
        <taxon>Artiodactyla</taxon>
        <taxon>Ruminantia</taxon>
        <taxon>Pecora</taxon>
        <taxon>Cervidae</taxon>
        <taxon>Odocoileinae</taxon>
        <taxon>Rangifer</taxon>
    </lineage>
</organism>
<proteinExistence type="predicted"/>
<name>A0ABN8XWG0_RANTA</name>
<sequence length="105" mass="10833">MAGPATTSTQPQNPCLICFIAASGPAHTPTAAHTLPLLWRGRHAGSGGASEEEGLGGFWPEGCLSWMVATTAWASVLLGAPLGGELRNEHWLLVPVVFGVSLGVM</sequence>
<protein>
    <submittedName>
        <fullName evidence="1">Uncharacterized protein</fullName>
    </submittedName>
</protein>
<accession>A0ABN8XWG0</accession>
<reference evidence="1" key="1">
    <citation type="submission" date="2023-04" db="EMBL/GenBank/DDBJ databases">
        <authorList>
            <consortium name="ELIXIR-Norway"/>
        </authorList>
    </citation>
    <scope>NUCLEOTIDE SEQUENCE [LARGE SCALE GENOMIC DNA]</scope>
</reference>
<evidence type="ECO:0000313" key="2">
    <source>
        <dbReference type="Proteomes" id="UP001176941"/>
    </source>
</evidence>
<keyword evidence="2" id="KW-1185">Reference proteome</keyword>
<dbReference type="EMBL" id="OX459937">
    <property type="protein sequence ID" value="CAI9152496.1"/>
    <property type="molecule type" value="Genomic_DNA"/>
</dbReference>